<proteinExistence type="predicted"/>
<dbReference type="AlphaFoldDB" id="A0A8S0R9Y8"/>
<dbReference type="Proteomes" id="UP000594638">
    <property type="component" value="Unassembled WGS sequence"/>
</dbReference>
<dbReference type="InterPro" id="IPR029052">
    <property type="entry name" value="Metallo-depent_PP-like"/>
</dbReference>
<dbReference type="PANTHER" id="PTHR10161:SF34">
    <property type="entry name" value="PURPLE ACID PHOSPHATASE 4"/>
    <property type="match status" value="1"/>
</dbReference>
<evidence type="ECO:0000256" key="2">
    <source>
        <dbReference type="ARBA" id="ARBA00022801"/>
    </source>
</evidence>
<dbReference type="Gene3D" id="3.60.21.10">
    <property type="match status" value="1"/>
</dbReference>
<dbReference type="Gramene" id="OE9A104054T1">
    <property type="protein sequence ID" value="OE9A104054C1"/>
    <property type="gene ID" value="OE9A104054"/>
</dbReference>
<name>A0A8S0R9Y8_OLEEU</name>
<keyword evidence="1" id="KW-0732">Signal</keyword>
<dbReference type="InterPro" id="IPR051558">
    <property type="entry name" value="Metallophosphoesterase_PAP"/>
</dbReference>
<dbReference type="SUPFAM" id="SSF56300">
    <property type="entry name" value="Metallo-dependent phosphatases"/>
    <property type="match status" value="1"/>
</dbReference>
<gene>
    <name evidence="3" type="ORF">OLEA9_A104054</name>
</gene>
<comment type="caution">
    <text evidence="3">The sequence shown here is derived from an EMBL/GenBank/DDBJ whole genome shotgun (WGS) entry which is preliminary data.</text>
</comment>
<dbReference type="GO" id="GO:0016787">
    <property type="term" value="F:hydrolase activity"/>
    <property type="evidence" value="ECO:0007669"/>
    <property type="project" value="UniProtKB-KW"/>
</dbReference>
<organism evidence="3 4">
    <name type="scientific">Olea europaea subsp. europaea</name>
    <dbReference type="NCBI Taxonomy" id="158383"/>
    <lineage>
        <taxon>Eukaryota</taxon>
        <taxon>Viridiplantae</taxon>
        <taxon>Streptophyta</taxon>
        <taxon>Embryophyta</taxon>
        <taxon>Tracheophyta</taxon>
        <taxon>Spermatophyta</taxon>
        <taxon>Magnoliopsida</taxon>
        <taxon>eudicotyledons</taxon>
        <taxon>Gunneridae</taxon>
        <taxon>Pentapetalae</taxon>
        <taxon>asterids</taxon>
        <taxon>lamiids</taxon>
        <taxon>Lamiales</taxon>
        <taxon>Oleaceae</taxon>
        <taxon>Oleeae</taxon>
        <taxon>Olea</taxon>
    </lineage>
</organism>
<evidence type="ECO:0000313" key="3">
    <source>
        <dbReference type="EMBL" id="CAA2975988.1"/>
    </source>
</evidence>
<dbReference type="PANTHER" id="PTHR10161">
    <property type="entry name" value="TARTRATE-RESISTANT ACID PHOSPHATASE TYPE 5"/>
    <property type="match status" value="1"/>
</dbReference>
<dbReference type="EMBL" id="CACTIH010002332">
    <property type="protein sequence ID" value="CAA2975988.1"/>
    <property type="molecule type" value="Genomic_DNA"/>
</dbReference>
<sequence>MTYSYFCLIVGTIFIIDGNTELQSFEHPTKVDGSLSILVVGNWGRKGSYNQSHVAYQMGIIGVEMDLVFYYFYSFEDTFTKIFTAPSLQIQWYSANYTAPSLQIRSITLMTSNRFWGTITTRDGLAHLSPILKQRDTKWFCLKSYNLSTDITEFFFIDTTPFQGKYFTDPKDEVYDWRGMLPRENYLTILLKDLESTLRKSHAKWKIVIGHHTIRSGRIHGDSEVLVKRFLPILQ</sequence>
<dbReference type="OrthoDB" id="411211at2759"/>
<protein>
    <recommendedName>
        <fullName evidence="5">Acid phosphatase</fullName>
    </recommendedName>
</protein>
<evidence type="ECO:0000256" key="1">
    <source>
        <dbReference type="ARBA" id="ARBA00022729"/>
    </source>
</evidence>
<keyword evidence="4" id="KW-1185">Reference proteome</keyword>
<feature type="non-terminal residue" evidence="3">
    <location>
        <position position="235"/>
    </location>
</feature>
<keyword evidence="2" id="KW-0378">Hydrolase</keyword>
<evidence type="ECO:0000313" key="4">
    <source>
        <dbReference type="Proteomes" id="UP000594638"/>
    </source>
</evidence>
<reference evidence="3 4" key="1">
    <citation type="submission" date="2019-12" db="EMBL/GenBank/DDBJ databases">
        <authorList>
            <person name="Alioto T."/>
            <person name="Alioto T."/>
            <person name="Gomez Garrido J."/>
        </authorList>
    </citation>
    <scope>NUCLEOTIDE SEQUENCE [LARGE SCALE GENOMIC DNA]</scope>
</reference>
<accession>A0A8S0R9Y8</accession>
<evidence type="ECO:0008006" key="5">
    <source>
        <dbReference type="Google" id="ProtNLM"/>
    </source>
</evidence>